<dbReference type="AlphaFoldDB" id="A0A0C2XP86"/>
<dbReference type="InParanoid" id="A0A0C2XP86"/>
<dbReference type="HOGENOM" id="CLU_1578097_0_0_1"/>
<name>A0A0C2XP86_AMAMK</name>
<dbReference type="Proteomes" id="UP000054549">
    <property type="component" value="Unassembled WGS sequence"/>
</dbReference>
<accession>A0A0C2XP86</accession>
<evidence type="ECO:0000313" key="2">
    <source>
        <dbReference type="Proteomes" id="UP000054549"/>
    </source>
</evidence>
<evidence type="ECO:0000313" key="1">
    <source>
        <dbReference type="EMBL" id="KIL71416.1"/>
    </source>
</evidence>
<protein>
    <submittedName>
        <fullName evidence="1">Uncharacterized protein</fullName>
    </submittedName>
</protein>
<gene>
    <name evidence="1" type="ORF">M378DRAFT_218684</name>
</gene>
<sequence length="169" mass="19572">MVTWAVNVGVVSIKCHENGVCGKRSRLTGPTLWNMTRYTLIRCYWASPASASVWDQVDFLCWVFRVTRGRKPLETHCRPDSDRQRMKRWIAAFPKSETPSFVRKFGFLHLPEVPGLPVCKIFESPSPIYPFSRGRQFLVDDKNFRTYMHHASNRRSNLFTGCHATSESE</sequence>
<reference evidence="1 2" key="1">
    <citation type="submission" date="2014-04" db="EMBL/GenBank/DDBJ databases">
        <title>Evolutionary Origins and Diversification of the Mycorrhizal Mutualists.</title>
        <authorList>
            <consortium name="DOE Joint Genome Institute"/>
            <consortium name="Mycorrhizal Genomics Consortium"/>
            <person name="Kohler A."/>
            <person name="Kuo A."/>
            <person name="Nagy L.G."/>
            <person name="Floudas D."/>
            <person name="Copeland A."/>
            <person name="Barry K.W."/>
            <person name="Cichocki N."/>
            <person name="Veneault-Fourrey C."/>
            <person name="LaButti K."/>
            <person name="Lindquist E.A."/>
            <person name="Lipzen A."/>
            <person name="Lundell T."/>
            <person name="Morin E."/>
            <person name="Murat C."/>
            <person name="Riley R."/>
            <person name="Ohm R."/>
            <person name="Sun H."/>
            <person name="Tunlid A."/>
            <person name="Henrissat B."/>
            <person name="Grigoriev I.V."/>
            <person name="Hibbett D.S."/>
            <person name="Martin F."/>
        </authorList>
    </citation>
    <scope>NUCLEOTIDE SEQUENCE [LARGE SCALE GENOMIC DNA]</scope>
    <source>
        <strain evidence="1 2">Koide BX008</strain>
    </source>
</reference>
<proteinExistence type="predicted"/>
<dbReference type="EMBL" id="KN818222">
    <property type="protein sequence ID" value="KIL71416.1"/>
    <property type="molecule type" value="Genomic_DNA"/>
</dbReference>
<organism evidence="1 2">
    <name type="scientific">Amanita muscaria (strain Koide BX008)</name>
    <dbReference type="NCBI Taxonomy" id="946122"/>
    <lineage>
        <taxon>Eukaryota</taxon>
        <taxon>Fungi</taxon>
        <taxon>Dikarya</taxon>
        <taxon>Basidiomycota</taxon>
        <taxon>Agaricomycotina</taxon>
        <taxon>Agaricomycetes</taxon>
        <taxon>Agaricomycetidae</taxon>
        <taxon>Agaricales</taxon>
        <taxon>Pluteineae</taxon>
        <taxon>Amanitaceae</taxon>
        <taxon>Amanita</taxon>
    </lineage>
</organism>
<keyword evidence="2" id="KW-1185">Reference proteome</keyword>